<organism evidence="3 4">
    <name type="scientific">Actinomadura vinacea</name>
    <dbReference type="NCBI Taxonomy" id="115336"/>
    <lineage>
        <taxon>Bacteria</taxon>
        <taxon>Bacillati</taxon>
        <taxon>Actinomycetota</taxon>
        <taxon>Actinomycetes</taxon>
        <taxon>Streptosporangiales</taxon>
        <taxon>Thermomonosporaceae</taxon>
        <taxon>Actinomadura</taxon>
    </lineage>
</organism>
<keyword evidence="2" id="KW-0472">Membrane</keyword>
<feature type="compositionally biased region" description="Basic and acidic residues" evidence="1">
    <location>
        <begin position="1"/>
        <end position="14"/>
    </location>
</feature>
<keyword evidence="4" id="KW-1185">Reference proteome</keyword>
<proteinExistence type="predicted"/>
<feature type="region of interest" description="Disordered" evidence="1">
    <location>
        <begin position="1"/>
        <end position="20"/>
    </location>
</feature>
<evidence type="ECO:0000256" key="1">
    <source>
        <dbReference type="SAM" id="MobiDB-lite"/>
    </source>
</evidence>
<reference evidence="3 4" key="1">
    <citation type="journal article" date="2019" name="Int. J. Syst. Evol. Microbiol.">
        <title>The Global Catalogue of Microorganisms (GCM) 10K type strain sequencing project: providing services to taxonomists for standard genome sequencing and annotation.</title>
        <authorList>
            <consortium name="The Broad Institute Genomics Platform"/>
            <consortium name="The Broad Institute Genome Sequencing Center for Infectious Disease"/>
            <person name="Wu L."/>
            <person name="Ma J."/>
        </authorList>
    </citation>
    <scope>NUCLEOTIDE SEQUENCE [LARGE SCALE GENOMIC DNA]</scope>
    <source>
        <strain evidence="3 4">JCM 3325</strain>
    </source>
</reference>
<dbReference type="EMBL" id="BAAARW010000001">
    <property type="protein sequence ID" value="GAA2398590.1"/>
    <property type="molecule type" value="Genomic_DNA"/>
</dbReference>
<keyword evidence="2" id="KW-0812">Transmembrane</keyword>
<dbReference type="RefSeq" id="WP_344586299.1">
    <property type="nucleotide sequence ID" value="NZ_BAAARW010000001.1"/>
</dbReference>
<feature type="transmembrane region" description="Helical" evidence="2">
    <location>
        <begin position="43"/>
        <end position="66"/>
    </location>
</feature>
<accession>A0ABN3IAU4</accession>
<protein>
    <recommendedName>
        <fullName evidence="5">DUF3040 domain-containing protein</fullName>
    </recommendedName>
</protein>
<comment type="caution">
    <text evidence="3">The sequence shown here is derived from an EMBL/GenBank/DDBJ whole genome shotgun (WGS) entry which is preliminary data.</text>
</comment>
<gene>
    <name evidence="3" type="ORF">GCM10010191_01670</name>
</gene>
<dbReference type="Proteomes" id="UP001501231">
    <property type="component" value="Unassembled WGS sequence"/>
</dbReference>
<keyword evidence="2" id="KW-1133">Transmembrane helix</keyword>
<evidence type="ECO:0000313" key="3">
    <source>
        <dbReference type="EMBL" id="GAA2398590.1"/>
    </source>
</evidence>
<evidence type="ECO:0000256" key="2">
    <source>
        <dbReference type="SAM" id="Phobius"/>
    </source>
</evidence>
<name>A0ABN3IAU4_9ACTN</name>
<evidence type="ECO:0008006" key="5">
    <source>
        <dbReference type="Google" id="ProtNLM"/>
    </source>
</evidence>
<evidence type="ECO:0000313" key="4">
    <source>
        <dbReference type="Proteomes" id="UP001501231"/>
    </source>
</evidence>
<sequence length="105" mass="11084">MHDLQQMRERHDGQPDPAPETIAQARARLTAHMRQARPPRKRSWRLGLVGVAAMALLATGVVAAVGTGEDRPGGQPTAEPRPVANAQDLAGNAAIKAAAQPDPMP</sequence>